<dbReference type="Proteomes" id="UP000037510">
    <property type="component" value="Unassembled WGS sequence"/>
</dbReference>
<dbReference type="EMBL" id="JTDY01000395">
    <property type="protein sequence ID" value="KOB77382.1"/>
    <property type="molecule type" value="Genomic_DNA"/>
</dbReference>
<evidence type="ECO:0000313" key="2">
    <source>
        <dbReference type="Proteomes" id="UP000037510"/>
    </source>
</evidence>
<dbReference type="STRING" id="104452.A0A0L7LPM3"/>
<proteinExistence type="predicted"/>
<dbReference type="PANTHER" id="PTHR21398:SF22">
    <property type="entry name" value="IP12060P-RELATED"/>
    <property type="match status" value="1"/>
</dbReference>
<dbReference type="InterPro" id="IPR006631">
    <property type="entry name" value="DM4_12"/>
</dbReference>
<dbReference type="Pfam" id="PF07841">
    <property type="entry name" value="DM4_12"/>
    <property type="match status" value="1"/>
</dbReference>
<gene>
    <name evidence="1" type="ORF">OBRU01_04213</name>
</gene>
<dbReference type="SMART" id="SM00718">
    <property type="entry name" value="DM4_12"/>
    <property type="match status" value="1"/>
</dbReference>
<comment type="caution">
    <text evidence="1">The sequence shown here is derived from an EMBL/GenBank/DDBJ whole genome shotgun (WGS) entry which is preliminary data.</text>
</comment>
<reference evidence="1 2" key="1">
    <citation type="journal article" date="2015" name="Genome Biol. Evol.">
        <title>The genome of winter moth (Operophtera brumata) provides a genomic perspective on sexual dimorphism and phenology.</title>
        <authorList>
            <person name="Derks M.F."/>
            <person name="Smit S."/>
            <person name="Salis L."/>
            <person name="Schijlen E."/>
            <person name="Bossers A."/>
            <person name="Mateman C."/>
            <person name="Pijl A.S."/>
            <person name="de Ridder D."/>
            <person name="Groenen M.A."/>
            <person name="Visser M.E."/>
            <person name="Megens H.J."/>
        </authorList>
    </citation>
    <scope>NUCLEOTIDE SEQUENCE [LARGE SCALE GENOMIC DNA]</scope>
    <source>
        <strain evidence="1">WM2013NL</strain>
        <tissue evidence="1">Head and thorax</tissue>
    </source>
</reference>
<sequence length="168" mass="19077">MGVSVLRNNGHFLDLLVEVPTALNPNLRVFSKTFLAIAVPIDIPDKNVFVSYNFESNYSTLSNITEIDEVLFPNLPVISSRQSRSITRELAYTVLETRFKEHGMNGRDCMLRNICEAAETPLHHNGLLDEEYYIAEADGQRGDCDRYLEDCPYSLFDLITRLVEIKSG</sequence>
<organism evidence="1 2">
    <name type="scientific">Operophtera brumata</name>
    <name type="common">Winter moth</name>
    <name type="synonym">Phalaena brumata</name>
    <dbReference type="NCBI Taxonomy" id="104452"/>
    <lineage>
        <taxon>Eukaryota</taxon>
        <taxon>Metazoa</taxon>
        <taxon>Ecdysozoa</taxon>
        <taxon>Arthropoda</taxon>
        <taxon>Hexapoda</taxon>
        <taxon>Insecta</taxon>
        <taxon>Pterygota</taxon>
        <taxon>Neoptera</taxon>
        <taxon>Endopterygota</taxon>
        <taxon>Lepidoptera</taxon>
        <taxon>Glossata</taxon>
        <taxon>Ditrysia</taxon>
        <taxon>Geometroidea</taxon>
        <taxon>Geometridae</taxon>
        <taxon>Larentiinae</taxon>
        <taxon>Operophtera</taxon>
    </lineage>
</organism>
<dbReference type="PANTHER" id="PTHR21398">
    <property type="entry name" value="AGAP007094-PA"/>
    <property type="match status" value="1"/>
</dbReference>
<keyword evidence="2" id="KW-1185">Reference proteome</keyword>
<protein>
    <submittedName>
        <fullName evidence="1">Uncharacterized protein</fullName>
    </submittedName>
</protein>
<evidence type="ECO:0000313" key="1">
    <source>
        <dbReference type="EMBL" id="KOB77382.1"/>
    </source>
</evidence>
<dbReference type="AlphaFoldDB" id="A0A0L7LPM3"/>
<name>A0A0L7LPM3_OPEBR</name>
<accession>A0A0L7LPM3</accession>